<dbReference type="SUPFAM" id="SSF51735">
    <property type="entry name" value="NAD(P)-binding Rossmann-fold domains"/>
    <property type="match status" value="1"/>
</dbReference>
<keyword evidence="4" id="KW-0472">Membrane</keyword>
<dbReference type="GO" id="GO:0080019">
    <property type="term" value="F:alcohol-forming very long-chain fatty acyl-CoA reductase activity"/>
    <property type="evidence" value="ECO:0007669"/>
    <property type="project" value="InterPro"/>
</dbReference>
<dbReference type="EMBL" id="JXLN01016543">
    <property type="protein sequence ID" value="KPM11138.1"/>
    <property type="molecule type" value="Genomic_DNA"/>
</dbReference>
<gene>
    <name evidence="7" type="ORF">QR98_0097060</name>
</gene>
<evidence type="ECO:0000256" key="2">
    <source>
        <dbReference type="ARBA" id="ARBA00022516"/>
    </source>
</evidence>
<comment type="similarity">
    <text evidence="1 4">Belongs to the fatty acyl-CoA reductase family.</text>
</comment>
<name>A0A132AJE7_SARSC</name>
<dbReference type="OrthoDB" id="429813at2759"/>
<proteinExistence type="inferred from homology"/>
<feature type="domain" description="Fatty acyl-CoA reductase C-terminal" evidence="5">
    <location>
        <begin position="407"/>
        <end position="498"/>
    </location>
</feature>
<keyword evidence="4" id="KW-0560">Oxidoreductase</keyword>
<dbReference type="Pfam" id="PF03015">
    <property type="entry name" value="Sterile"/>
    <property type="match status" value="1"/>
</dbReference>
<dbReference type="CDD" id="cd09071">
    <property type="entry name" value="FAR_C"/>
    <property type="match status" value="1"/>
</dbReference>
<sequence length="539" mass="62087">MYEQVGYRFLAQNIDDDSPIKNRTDFVIDLRPIATIEKNENHRIDVPFSVVEFYRNQTILITGVTGFVGKVLLEKFLRLSTIHKIYVLLRPKWGKNPKERLQELFKNSPAFNFYPLDFTKVQTIDGDLTKTDLGISLEDQQRLANEVNLVFHCAASVQFKGNLKIFIEQNVLGTDHIMKLCSKMIRLKVVIYVSTAYANCNLSYVEEKVYPIDFGSNIDEYIKKILWKYGDTCPKANDAALCGRPNCYTFSKAIAETLIVEKYPNLPVSICRPSIVTHAVQEPARGWCDTKNGVSGALILGGLGIARTMLLNLDCRADVIPVDFLANAMIVMASYNVSMPPFLRKKVIHLTSGQTNPITWGQMLEYGRKAIVDKPFLKQIRPLASLPQRTDSYFGLFNHYCTKIFSHYCFALLVDLIVFICGHQPFLMKITKQMHRGFDTLQPFTNREWFFRYENYRDIFNSLSEHDQQIFPSDISKIDWYDYIDGATLGTRRYMMKEDDSSIEQAIRRQKLLNRSFGIGEAILSFIIFSIIWWTIMVD</sequence>
<keyword evidence="4" id="KW-1133">Transmembrane helix</keyword>
<dbReference type="PANTHER" id="PTHR11011:SF116">
    <property type="entry name" value="FATTY ACYL-COA REDUCTASE CG5065-RELATED"/>
    <property type="match status" value="1"/>
</dbReference>
<dbReference type="Gene3D" id="3.40.50.720">
    <property type="entry name" value="NAD(P)-binding Rossmann-like Domain"/>
    <property type="match status" value="1"/>
</dbReference>
<organism evidence="7 8">
    <name type="scientific">Sarcoptes scabiei</name>
    <name type="common">Itch mite</name>
    <name type="synonym">Acarus scabiei</name>
    <dbReference type="NCBI Taxonomy" id="52283"/>
    <lineage>
        <taxon>Eukaryota</taxon>
        <taxon>Metazoa</taxon>
        <taxon>Ecdysozoa</taxon>
        <taxon>Arthropoda</taxon>
        <taxon>Chelicerata</taxon>
        <taxon>Arachnida</taxon>
        <taxon>Acari</taxon>
        <taxon>Acariformes</taxon>
        <taxon>Sarcoptiformes</taxon>
        <taxon>Astigmata</taxon>
        <taxon>Psoroptidia</taxon>
        <taxon>Sarcoptoidea</taxon>
        <taxon>Sarcoptidae</taxon>
        <taxon>Sarcoptinae</taxon>
        <taxon>Sarcoptes</taxon>
    </lineage>
</organism>
<dbReference type="InterPro" id="IPR013120">
    <property type="entry name" value="FAR_NAD-bd"/>
</dbReference>
<evidence type="ECO:0000256" key="4">
    <source>
        <dbReference type="RuleBase" id="RU363097"/>
    </source>
</evidence>
<dbReference type="EC" id="1.2.1.84" evidence="4"/>
<protein>
    <recommendedName>
        <fullName evidence="4">Fatty acyl-CoA reductase</fullName>
        <ecNumber evidence="4">1.2.1.84</ecNumber>
    </recommendedName>
</protein>
<dbReference type="InterPro" id="IPR033640">
    <property type="entry name" value="FAR_C"/>
</dbReference>
<evidence type="ECO:0000259" key="6">
    <source>
        <dbReference type="Pfam" id="PF07993"/>
    </source>
</evidence>
<dbReference type="Proteomes" id="UP000616769">
    <property type="component" value="Unassembled WGS sequence"/>
</dbReference>
<dbReference type="PANTHER" id="PTHR11011">
    <property type="entry name" value="MALE STERILITY PROTEIN 2-RELATED"/>
    <property type="match status" value="1"/>
</dbReference>
<evidence type="ECO:0000313" key="7">
    <source>
        <dbReference type="EMBL" id="KPM11138.1"/>
    </source>
</evidence>
<reference evidence="7 8" key="1">
    <citation type="journal article" date="2015" name="Parasit. Vectors">
        <title>Draft genome of the scabies mite.</title>
        <authorList>
            <person name="Rider S.D.Jr."/>
            <person name="Morgan M.S."/>
            <person name="Arlian L.G."/>
        </authorList>
    </citation>
    <scope>NUCLEOTIDE SEQUENCE [LARGE SCALE GENOMIC DNA]</scope>
    <source>
        <strain evidence="7">Arlian Lab</strain>
    </source>
</reference>
<evidence type="ECO:0000313" key="8">
    <source>
        <dbReference type="Proteomes" id="UP000616769"/>
    </source>
</evidence>
<comment type="caution">
    <text evidence="7">The sequence shown here is derived from an EMBL/GenBank/DDBJ whole genome shotgun (WGS) entry which is preliminary data.</text>
</comment>
<comment type="function">
    <text evidence="4">Catalyzes the reduction of fatty acyl-CoA to fatty alcohols.</text>
</comment>
<dbReference type="InterPro" id="IPR026055">
    <property type="entry name" value="FAR"/>
</dbReference>
<keyword evidence="2 4" id="KW-0444">Lipid biosynthesis</keyword>
<evidence type="ECO:0000256" key="1">
    <source>
        <dbReference type="ARBA" id="ARBA00005928"/>
    </source>
</evidence>
<keyword evidence="4" id="KW-0521">NADP</keyword>
<evidence type="ECO:0000259" key="5">
    <source>
        <dbReference type="Pfam" id="PF03015"/>
    </source>
</evidence>
<dbReference type="AlphaFoldDB" id="A0A132AJE7"/>
<keyword evidence="3 4" id="KW-0443">Lipid metabolism</keyword>
<dbReference type="VEuPathDB" id="VectorBase:SSCA009897"/>
<dbReference type="GO" id="GO:0005777">
    <property type="term" value="C:peroxisome"/>
    <property type="evidence" value="ECO:0007669"/>
    <property type="project" value="TreeGrafter"/>
</dbReference>
<comment type="catalytic activity">
    <reaction evidence="4">
        <text>a long-chain fatty acyl-CoA + 2 NADPH + 2 H(+) = a long-chain primary fatty alcohol + 2 NADP(+) + CoA</text>
        <dbReference type="Rhea" id="RHEA:52716"/>
        <dbReference type="ChEBI" id="CHEBI:15378"/>
        <dbReference type="ChEBI" id="CHEBI:57287"/>
        <dbReference type="ChEBI" id="CHEBI:57783"/>
        <dbReference type="ChEBI" id="CHEBI:58349"/>
        <dbReference type="ChEBI" id="CHEBI:77396"/>
        <dbReference type="ChEBI" id="CHEBI:83139"/>
        <dbReference type="EC" id="1.2.1.84"/>
    </reaction>
</comment>
<feature type="transmembrane region" description="Helical" evidence="4">
    <location>
        <begin position="517"/>
        <end position="536"/>
    </location>
</feature>
<dbReference type="OMA" id="NCQFERI"/>
<dbReference type="CDD" id="cd05236">
    <property type="entry name" value="FAR-N_SDR_e"/>
    <property type="match status" value="1"/>
</dbReference>
<dbReference type="GO" id="GO:0102965">
    <property type="term" value="F:alcohol-forming long-chain fatty acyl-CoA reductase activity"/>
    <property type="evidence" value="ECO:0007669"/>
    <property type="project" value="UniProtKB-EC"/>
</dbReference>
<dbReference type="GO" id="GO:0035336">
    <property type="term" value="P:long-chain fatty-acyl-CoA metabolic process"/>
    <property type="evidence" value="ECO:0007669"/>
    <property type="project" value="TreeGrafter"/>
</dbReference>
<dbReference type="Pfam" id="PF07993">
    <property type="entry name" value="NAD_binding_4"/>
    <property type="match status" value="1"/>
</dbReference>
<dbReference type="InterPro" id="IPR036291">
    <property type="entry name" value="NAD(P)-bd_dom_sf"/>
</dbReference>
<accession>A0A132AJE7</accession>
<feature type="transmembrane region" description="Helical" evidence="4">
    <location>
        <begin position="405"/>
        <end position="427"/>
    </location>
</feature>
<evidence type="ECO:0000256" key="3">
    <source>
        <dbReference type="ARBA" id="ARBA00023098"/>
    </source>
</evidence>
<keyword evidence="4" id="KW-0812">Transmembrane</keyword>
<feature type="domain" description="Thioester reductase (TE)" evidence="6">
    <location>
        <begin position="61"/>
        <end position="329"/>
    </location>
</feature>